<dbReference type="STRING" id="361077.A0A152A8H9"/>
<dbReference type="PANTHER" id="PTHR22953">
    <property type="entry name" value="ACID PHOSPHATASE RELATED"/>
    <property type="match status" value="1"/>
</dbReference>
<dbReference type="PANTHER" id="PTHR22953:SF119">
    <property type="entry name" value="PURPLE ACID PHOSPHATASE N-TERMINAL DOMAIN-CONTAINING PROTEIN"/>
    <property type="match status" value="1"/>
</dbReference>
<dbReference type="InterPro" id="IPR008963">
    <property type="entry name" value="Purple_acid_Pase-like_N"/>
</dbReference>
<dbReference type="SUPFAM" id="SSF56300">
    <property type="entry name" value="Metallo-dependent phosphatases"/>
    <property type="match status" value="1"/>
</dbReference>
<keyword evidence="2" id="KW-0472">Membrane</keyword>
<evidence type="ECO:0000256" key="2">
    <source>
        <dbReference type="SAM" id="Phobius"/>
    </source>
</evidence>
<keyword evidence="1" id="KW-0732">Signal</keyword>
<evidence type="ECO:0000313" key="4">
    <source>
        <dbReference type="EMBL" id="KYR02387.1"/>
    </source>
</evidence>
<protein>
    <recommendedName>
        <fullName evidence="3">Purple acid phosphatase N-terminal domain-containing protein</fullName>
    </recommendedName>
</protein>
<dbReference type="SUPFAM" id="SSF49363">
    <property type="entry name" value="Purple acid phosphatase, N-terminal domain"/>
    <property type="match status" value="1"/>
</dbReference>
<dbReference type="OMA" id="ENHYHLY"/>
<feature type="transmembrane region" description="Helical" evidence="2">
    <location>
        <begin position="74"/>
        <end position="96"/>
    </location>
</feature>
<evidence type="ECO:0000259" key="3">
    <source>
        <dbReference type="Pfam" id="PF16656"/>
    </source>
</evidence>
<keyword evidence="2" id="KW-1133">Transmembrane helix</keyword>
<gene>
    <name evidence="4" type="ORF">DLAC_01226</name>
</gene>
<evidence type="ECO:0000313" key="5">
    <source>
        <dbReference type="Proteomes" id="UP000076078"/>
    </source>
</evidence>
<keyword evidence="2" id="KW-0812">Transmembrane</keyword>
<accession>A0A152A8H9</accession>
<dbReference type="GO" id="GO:0003993">
    <property type="term" value="F:acid phosphatase activity"/>
    <property type="evidence" value="ECO:0007669"/>
    <property type="project" value="InterPro"/>
</dbReference>
<dbReference type="Gene3D" id="3.60.21.10">
    <property type="match status" value="1"/>
</dbReference>
<dbReference type="InterPro" id="IPR015914">
    <property type="entry name" value="PAPs_N"/>
</dbReference>
<proteinExistence type="predicted"/>
<organism evidence="4 5">
    <name type="scientific">Tieghemostelium lacteum</name>
    <name type="common">Slime mold</name>
    <name type="synonym">Dictyostelium lacteum</name>
    <dbReference type="NCBI Taxonomy" id="361077"/>
    <lineage>
        <taxon>Eukaryota</taxon>
        <taxon>Amoebozoa</taxon>
        <taxon>Evosea</taxon>
        <taxon>Eumycetozoa</taxon>
        <taxon>Dictyostelia</taxon>
        <taxon>Dictyosteliales</taxon>
        <taxon>Raperosteliaceae</taxon>
        <taxon>Tieghemostelium</taxon>
    </lineage>
</organism>
<reference evidence="4 5" key="1">
    <citation type="submission" date="2015-12" db="EMBL/GenBank/DDBJ databases">
        <title>Dictyostelia acquired genes for synthesis and detection of signals that induce cell-type specialization by lateral gene transfer from prokaryotes.</title>
        <authorList>
            <person name="Gloeckner G."/>
            <person name="Schaap P."/>
        </authorList>
    </citation>
    <scope>NUCLEOTIDE SEQUENCE [LARGE SCALE GENOMIC DNA]</scope>
    <source>
        <strain evidence="4 5">TK</strain>
    </source>
</reference>
<keyword evidence="5" id="KW-1185">Reference proteome</keyword>
<evidence type="ECO:0000256" key="1">
    <source>
        <dbReference type="ARBA" id="ARBA00022729"/>
    </source>
</evidence>
<comment type="caution">
    <text evidence="4">The sequence shown here is derived from an EMBL/GenBank/DDBJ whole genome shotgun (WGS) entry which is preliminary data.</text>
</comment>
<feature type="transmembrane region" description="Helical" evidence="2">
    <location>
        <begin position="127"/>
        <end position="149"/>
    </location>
</feature>
<dbReference type="AlphaFoldDB" id="A0A152A8H9"/>
<sequence>MSLSFHTYFYLIAEIVILAIILLACIITFSVMYVKFIKRGLPKRDSALHGLWWAFVALWMGSPLFIWISTAFNGIHWVGAWVLMSVLWITGFLNIIKTGPTYHNSKYKGVINSYFQSLMDGFESIGMLKMGLISLAFIAVAWVLSFFTYNICVGIHPFRVTSEISRRMGGASCPKGQVCNFLLTVPEDLSTSVIVNFHSNDAPDQTNLQYPISFVLYDVQSHSSYFNDSLSLSSGNFQNPYAYLSNSTVFQMSNIKEEDRFVHWADLSSLVPATTYFVVCGYQFEGKLYFSSEKKFRTAPSDGSSFTFVSGGDMSHAEAGYQLSKAAGESEPLFVMVGGDVAYDSGQACCYRLWDQWFEKYDEIFVTPSGFTVPLLTAIGNHESTGWKTSRSDVQFYSYYLPYQLGLQGTLPVNRPFFHSHHIGNDTMIMILDSEVVETTEDQNAWIQSVFSNSLYQAKRFKIACYHIAIYPCTKVSLDTEITDSARENWPPIFDSNNLTIAFENHYHLYKRTKLMKNGEPNPQGTLYIGDGAWGVNTVLKLIDYDYLEKYGQIQHILRTTITPSQNTILVESINEDKEVFDSWNRTLSN</sequence>
<feature type="transmembrane region" description="Helical" evidence="2">
    <location>
        <begin position="12"/>
        <end position="34"/>
    </location>
</feature>
<name>A0A152A8H9_TIELA</name>
<dbReference type="EMBL" id="LODT01000004">
    <property type="protein sequence ID" value="KYR02387.1"/>
    <property type="molecule type" value="Genomic_DNA"/>
</dbReference>
<dbReference type="OrthoDB" id="45007at2759"/>
<dbReference type="GO" id="GO:0046872">
    <property type="term" value="F:metal ion binding"/>
    <property type="evidence" value="ECO:0007669"/>
    <property type="project" value="InterPro"/>
</dbReference>
<dbReference type="InterPro" id="IPR029052">
    <property type="entry name" value="Metallo-depent_PP-like"/>
</dbReference>
<feature type="transmembrane region" description="Helical" evidence="2">
    <location>
        <begin position="46"/>
        <end position="68"/>
    </location>
</feature>
<dbReference type="InterPro" id="IPR039331">
    <property type="entry name" value="PAPs-like"/>
</dbReference>
<dbReference type="Proteomes" id="UP000076078">
    <property type="component" value="Unassembled WGS sequence"/>
</dbReference>
<dbReference type="Pfam" id="PF16656">
    <property type="entry name" value="Pur_ac_phosph_N"/>
    <property type="match status" value="1"/>
</dbReference>
<dbReference type="InParanoid" id="A0A152A8H9"/>
<feature type="domain" description="Purple acid phosphatase N-terminal" evidence="3">
    <location>
        <begin position="182"/>
        <end position="298"/>
    </location>
</feature>